<evidence type="ECO:0000313" key="2">
    <source>
        <dbReference type="Proteomes" id="UP000036367"/>
    </source>
</evidence>
<dbReference type="AlphaFoldDB" id="A0A0J1BFC5"/>
<keyword evidence="2" id="KW-1185">Reference proteome</keyword>
<evidence type="ECO:0000313" key="1">
    <source>
        <dbReference type="EMBL" id="KLU05272.1"/>
    </source>
</evidence>
<dbReference type="PATRIC" id="fig|595434.4.peg.2633"/>
<sequence length="55" mass="6494">MPKDSCRPAWQPVDLVSRTRSRPVRLREPWDSARRLIVRSAKRFQSTVCWTVVLV</sequence>
<proteinExistence type="predicted"/>
<organism evidence="1 2">
    <name type="scientific">Rhodopirellula islandica</name>
    <dbReference type="NCBI Taxonomy" id="595434"/>
    <lineage>
        <taxon>Bacteria</taxon>
        <taxon>Pseudomonadati</taxon>
        <taxon>Planctomycetota</taxon>
        <taxon>Planctomycetia</taxon>
        <taxon>Pirellulales</taxon>
        <taxon>Pirellulaceae</taxon>
        <taxon>Rhodopirellula</taxon>
    </lineage>
</organism>
<reference evidence="1" key="1">
    <citation type="submission" date="2015-05" db="EMBL/GenBank/DDBJ databases">
        <title>Permanent draft genome of Rhodopirellula islandicus K833.</title>
        <authorList>
            <person name="Kizina J."/>
            <person name="Richter M."/>
            <person name="Glockner F.O."/>
            <person name="Harder J."/>
        </authorList>
    </citation>
    <scope>NUCLEOTIDE SEQUENCE [LARGE SCALE GENOMIC DNA]</scope>
    <source>
        <strain evidence="1">K833</strain>
    </source>
</reference>
<gene>
    <name evidence="1" type="ORF">RISK_002763</name>
</gene>
<accession>A0A0J1BFC5</accession>
<dbReference type="EMBL" id="LECT01000021">
    <property type="protein sequence ID" value="KLU05272.1"/>
    <property type="molecule type" value="Genomic_DNA"/>
</dbReference>
<dbReference type="Proteomes" id="UP000036367">
    <property type="component" value="Unassembled WGS sequence"/>
</dbReference>
<comment type="caution">
    <text evidence="1">The sequence shown here is derived from an EMBL/GenBank/DDBJ whole genome shotgun (WGS) entry which is preliminary data.</text>
</comment>
<name>A0A0J1BFC5_RHOIS</name>
<protein>
    <submittedName>
        <fullName evidence="1">Uncharacterized protein</fullName>
    </submittedName>
</protein>